<dbReference type="RefSeq" id="XP_006824131.1">
    <property type="nucleotide sequence ID" value="XM_006824068.1"/>
</dbReference>
<organism evidence="6 7">
    <name type="scientific">Saccoglossus kowalevskii</name>
    <name type="common">Acorn worm</name>
    <dbReference type="NCBI Taxonomy" id="10224"/>
    <lineage>
        <taxon>Eukaryota</taxon>
        <taxon>Metazoa</taxon>
        <taxon>Hemichordata</taxon>
        <taxon>Enteropneusta</taxon>
        <taxon>Harrimaniidae</taxon>
        <taxon>Saccoglossus</taxon>
    </lineage>
</organism>
<name>A0ABM0MVU0_SACKO</name>
<keyword evidence="4 5" id="KW-0472">Membrane</keyword>
<evidence type="ECO:0000313" key="6">
    <source>
        <dbReference type="Proteomes" id="UP000694865"/>
    </source>
</evidence>
<keyword evidence="2 5" id="KW-0812">Transmembrane</keyword>
<feature type="transmembrane region" description="Helical" evidence="5">
    <location>
        <begin position="131"/>
        <end position="152"/>
    </location>
</feature>
<proteinExistence type="predicted"/>
<feature type="transmembrane region" description="Helical" evidence="5">
    <location>
        <begin position="164"/>
        <end position="190"/>
    </location>
</feature>
<evidence type="ECO:0000256" key="3">
    <source>
        <dbReference type="ARBA" id="ARBA00022989"/>
    </source>
</evidence>
<feature type="transmembrane region" description="Helical" evidence="5">
    <location>
        <begin position="37"/>
        <end position="55"/>
    </location>
</feature>
<feature type="transmembrane region" description="Helical" evidence="5">
    <location>
        <begin position="94"/>
        <end position="119"/>
    </location>
</feature>
<sequence>MESDGYVYTRFAPETSSCEVIPATPLLSKSVLLTQRIALVLTAIVVVGFPVVTASDSWLELNTTSIGLWRQCIYNITTGDSRCYMLVEYSLPVYVIACQVLMIAASVLSGIAIITASIGHCKQYGKCVRTAGFLLVCSGIFVAVSLIVFPILTKLRYRGEVFRTGWGIAVGIIVCWGFSFTASVLFLLAWRSNNRDTEMSNISTEQLD</sequence>
<evidence type="ECO:0000256" key="1">
    <source>
        <dbReference type="ARBA" id="ARBA00004141"/>
    </source>
</evidence>
<evidence type="ECO:0000256" key="5">
    <source>
        <dbReference type="SAM" id="Phobius"/>
    </source>
</evidence>
<reference evidence="7" key="1">
    <citation type="submission" date="2025-08" db="UniProtKB">
        <authorList>
            <consortium name="RefSeq"/>
        </authorList>
    </citation>
    <scope>IDENTIFICATION</scope>
    <source>
        <tissue evidence="7">Testes</tissue>
    </source>
</reference>
<evidence type="ECO:0000313" key="7">
    <source>
        <dbReference type="RefSeq" id="XP_006824131.1"/>
    </source>
</evidence>
<keyword evidence="6" id="KW-1185">Reference proteome</keyword>
<dbReference type="GeneID" id="102802531"/>
<evidence type="ECO:0000256" key="2">
    <source>
        <dbReference type="ARBA" id="ARBA00022692"/>
    </source>
</evidence>
<keyword evidence="3 5" id="KW-1133">Transmembrane helix</keyword>
<dbReference type="InterPro" id="IPR004031">
    <property type="entry name" value="PMP22/EMP/MP20/Claudin"/>
</dbReference>
<dbReference type="Gene3D" id="1.20.140.150">
    <property type="match status" value="1"/>
</dbReference>
<dbReference type="Proteomes" id="UP000694865">
    <property type="component" value="Unplaced"/>
</dbReference>
<protein>
    <submittedName>
        <fullName evidence="7">Claudin-11-like</fullName>
    </submittedName>
</protein>
<accession>A0ABM0MVU0</accession>
<dbReference type="Pfam" id="PF00822">
    <property type="entry name" value="PMP22_Claudin"/>
    <property type="match status" value="1"/>
</dbReference>
<comment type="subcellular location">
    <subcellularLocation>
        <location evidence="1">Membrane</location>
        <topology evidence="1">Multi-pass membrane protein</topology>
    </subcellularLocation>
</comment>
<gene>
    <name evidence="7" type="primary">LOC102802531</name>
</gene>
<evidence type="ECO:0000256" key="4">
    <source>
        <dbReference type="ARBA" id="ARBA00023136"/>
    </source>
</evidence>